<evidence type="ECO:0000259" key="1">
    <source>
        <dbReference type="Pfam" id="PF13472"/>
    </source>
</evidence>
<name>A0ABW0FYC5_9CAUL</name>
<dbReference type="EMBL" id="JBHSLF010000056">
    <property type="protein sequence ID" value="MFC5346251.1"/>
    <property type="molecule type" value="Genomic_DNA"/>
</dbReference>
<dbReference type="InterPro" id="IPR036514">
    <property type="entry name" value="SGNH_hydro_sf"/>
</dbReference>
<organism evidence="2 3">
    <name type="scientific">Brevundimonas staleyi</name>
    <dbReference type="NCBI Taxonomy" id="74326"/>
    <lineage>
        <taxon>Bacteria</taxon>
        <taxon>Pseudomonadati</taxon>
        <taxon>Pseudomonadota</taxon>
        <taxon>Alphaproteobacteria</taxon>
        <taxon>Caulobacterales</taxon>
        <taxon>Caulobacteraceae</taxon>
        <taxon>Brevundimonas</taxon>
    </lineage>
</organism>
<accession>A0ABW0FYC5</accession>
<comment type="caution">
    <text evidence="2">The sequence shown here is derived from an EMBL/GenBank/DDBJ whole genome shotgun (WGS) entry which is preliminary data.</text>
</comment>
<dbReference type="InterPro" id="IPR013830">
    <property type="entry name" value="SGNH_hydro"/>
</dbReference>
<dbReference type="Pfam" id="PF13472">
    <property type="entry name" value="Lipase_GDSL_2"/>
    <property type="match status" value="1"/>
</dbReference>
<evidence type="ECO:0000313" key="2">
    <source>
        <dbReference type="EMBL" id="MFC5346251.1"/>
    </source>
</evidence>
<keyword evidence="3" id="KW-1185">Reference proteome</keyword>
<gene>
    <name evidence="2" type="ORF">ACFPIE_20235</name>
</gene>
<reference evidence="3" key="1">
    <citation type="journal article" date="2019" name="Int. J. Syst. Evol. Microbiol.">
        <title>The Global Catalogue of Microorganisms (GCM) 10K type strain sequencing project: providing services to taxonomists for standard genome sequencing and annotation.</title>
        <authorList>
            <consortium name="The Broad Institute Genomics Platform"/>
            <consortium name="The Broad Institute Genome Sequencing Center for Infectious Disease"/>
            <person name="Wu L."/>
            <person name="Ma J."/>
        </authorList>
    </citation>
    <scope>NUCLEOTIDE SEQUENCE [LARGE SCALE GENOMIC DNA]</scope>
    <source>
        <strain evidence="3">JCM 12125</strain>
    </source>
</reference>
<evidence type="ECO:0000313" key="3">
    <source>
        <dbReference type="Proteomes" id="UP001596152"/>
    </source>
</evidence>
<protein>
    <submittedName>
        <fullName evidence="2">SGNH/GDSL hydrolase family protein</fullName>
    </submittedName>
</protein>
<sequence>MLLGVGKVGRVGRVGSPHARPTGGGAWRATKAALAAYLDGNDAETNNPHVLDAMASPPTVATSTSSGLLSGLSVNRRWTVNPETFRLTGGSPTTFASTYLRFNSAQRSVSVQESSIMRVGMICTGSKVGFQLLGDDQPFRFIVDGQYVDKTGTTTATSSGANYLTLDFGSSATRLVEIELQNDQGLHGFWATGLSAAPAFAQRMLVLGDSFTDGTGATHKGDVFAAVAADYLGIGARIASGVGSTGYVNTASGTRYKLVERLPTDLARATTEGAVDAVVIAMGINDLALSASVAAEAAACFDLIRATLPGALVFVTTAWDTAAPSAPSANYLAVSAAIQSALGTRGGFYLLDAEGVEFTKSDATHPDTAGHSTLGEWLNAEIRASIAA</sequence>
<dbReference type="SUPFAM" id="SSF52266">
    <property type="entry name" value="SGNH hydrolase"/>
    <property type="match status" value="1"/>
</dbReference>
<proteinExistence type="predicted"/>
<dbReference type="RefSeq" id="WP_374036765.1">
    <property type="nucleotide sequence ID" value="NZ_CP169082.1"/>
</dbReference>
<feature type="domain" description="SGNH hydrolase-type esterase" evidence="1">
    <location>
        <begin position="206"/>
        <end position="371"/>
    </location>
</feature>
<keyword evidence="2" id="KW-0378">Hydrolase</keyword>
<dbReference type="Proteomes" id="UP001596152">
    <property type="component" value="Unassembled WGS sequence"/>
</dbReference>
<dbReference type="GO" id="GO:0016787">
    <property type="term" value="F:hydrolase activity"/>
    <property type="evidence" value="ECO:0007669"/>
    <property type="project" value="UniProtKB-KW"/>
</dbReference>
<dbReference type="Gene3D" id="3.40.50.1110">
    <property type="entry name" value="SGNH hydrolase"/>
    <property type="match status" value="1"/>
</dbReference>